<gene>
    <name evidence="8" type="ORF">CYCCA115_LOCUS16498</name>
</gene>
<keyword evidence="4" id="KW-0802">TPR repeat</keyword>
<evidence type="ECO:0000313" key="8">
    <source>
        <dbReference type="EMBL" id="CAJ1956997.1"/>
    </source>
</evidence>
<evidence type="ECO:0000256" key="1">
    <source>
        <dbReference type="ARBA" id="ARBA00004123"/>
    </source>
</evidence>
<comment type="subcellular location">
    <subcellularLocation>
        <location evidence="1">Nucleus</location>
    </subcellularLocation>
</comment>
<dbReference type="PANTHER" id="PTHR15081:SF1">
    <property type="entry name" value="NUCLEAR AUTOANTIGENIC SPERM PROTEIN"/>
    <property type="match status" value="1"/>
</dbReference>
<feature type="coiled-coil region" evidence="6">
    <location>
        <begin position="303"/>
        <end position="330"/>
    </location>
</feature>
<evidence type="ECO:0000256" key="2">
    <source>
        <dbReference type="ARBA" id="ARBA00008402"/>
    </source>
</evidence>
<dbReference type="AlphaFoldDB" id="A0AAD2FYU1"/>
<dbReference type="GO" id="GO:0042393">
    <property type="term" value="F:histone binding"/>
    <property type="evidence" value="ECO:0007669"/>
    <property type="project" value="TreeGrafter"/>
</dbReference>
<dbReference type="Proteomes" id="UP001295423">
    <property type="component" value="Unassembled WGS sequence"/>
</dbReference>
<accession>A0AAD2FYU1</accession>
<feature type="region of interest" description="Disordered" evidence="7">
    <location>
        <begin position="262"/>
        <end position="282"/>
    </location>
</feature>
<dbReference type="SUPFAM" id="SSF48452">
    <property type="entry name" value="TPR-like"/>
    <property type="match status" value="1"/>
</dbReference>
<dbReference type="InterPro" id="IPR019734">
    <property type="entry name" value="TPR_rpt"/>
</dbReference>
<dbReference type="GO" id="GO:0005654">
    <property type="term" value="C:nucleoplasm"/>
    <property type="evidence" value="ECO:0007669"/>
    <property type="project" value="TreeGrafter"/>
</dbReference>
<evidence type="ECO:0000256" key="7">
    <source>
        <dbReference type="SAM" id="MobiDB-lite"/>
    </source>
</evidence>
<dbReference type="InterPro" id="IPR011990">
    <property type="entry name" value="TPR-like_helical_dom_sf"/>
</dbReference>
<feature type="region of interest" description="Disordered" evidence="7">
    <location>
        <begin position="383"/>
        <end position="407"/>
    </location>
</feature>
<organism evidence="8 9">
    <name type="scientific">Cylindrotheca closterium</name>
    <dbReference type="NCBI Taxonomy" id="2856"/>
    <lineage>
        <taxon>Eukaryota</taxon>
        <taxon>Sar</taxon>
        <taxon>Stramenopiles</taxon>
        <taxon>Ochrophyta</taxon>
        <taxon>Bacillariophyta</taxon>
        <taxon>Bacillariophyceae</taxon>
        <taxon>Bacillariophycidae</taxon>
        <taxon>Bacillariales</taxon>
        <taxon>Bacillariaceae</taxon>
        <taxon>Cylindrotheca</taxon>
    </lineage>
</organism>
<dbReference type="SMART" id="SM00028">
    <property type="entry name" value="TPR"/>
    <property type="match status" value="2"/>
</dbReference>
<reference evidence="8" key="1">
    <citation type="submission" date="2023-08" db="EMBL/GenBank/DDBJ databases">
        <authorList>
            <person name="Audoor S."/>
            <person name="Bilcke G."/>
        </authorList>
    </citation>
    <scope>NUCLEOTIDE SEQUENCE</scope>
</reference>
<keyword evidence="9" id="KW-1185">Reference proteome</keyword>
<dbReference type="GO" id="GO:0034080">
    <property type="term" value="P:CENP-A containing chromatin assembly"/>
    <property type="evidence" value="ECO:0007669"/>
    <property type="project" value="TreeGrafter"/>
</dbReference>
<sequence length="407" mass="44915">MKRSDTMADESVVAATKVRNLSPDEAYEASEVSCHYEEAKQLLNEGKFEEALASIESGIKAVKDAMPGAAMAPFHYLYGTTLLYQLEESTDVDVTVATETSDENADDMQIAWENLEAARILVEAALSHVLKDATKSCTKTKLELDLAQIALRSADLQRMNGRYSEAIEDYQTCLDLRKLHLDEYDRKIADCFYNIALSNLLACTELQKEATESKNSAEGTSREDRAREHREAGIELYLDCAKTLCGEIAFLCGKQPSDILNGPEFKTSTEEETTTASQKSETLRRWRMAVSSASPSMQGDQNLVDLIQMLDEIQETIDEAEKSQDAIRQASMLKQQARDDVANGKAGADNGQTSAIGFDKPTAAIATKDVDVAGESAKSIMVVRKKKKRKRVEDSEPIAEGKKPKVE</sequence>
<dbReference type="EMBL" id="CAKOGP040001931">
    <property type="protein sequence ID" value="CAJ1956997.1"/>
    <property type="molecule type" value="Genomic_DNA"/>
</dbReference>
<comment type="caution">
    <text evidence="8">The sequence shown here is derived from an EMBL/GenBank/DDBJ whole genome shotgun (WGS) entry which is preliminary data.</text>
</comment>
<keyword evidence="6" id="KW-0175">Coiled coil</keyword>
<keyword evidence="5" id="KW-0539">Nucleus</keyword>
<evidence type="ECO:0000313" key="9">
    <source>
        <dbReference type="Proteomes" id="UP001295423"/>
    </source>
</evidence>
<keyword evidence="3" id="KW-0677">Repeat</keyword>
<dbReference type="InterPro" id="IPR051730">
    <property type="entry name" value="NASP-like"/>
</dbReference>
<evidence type="ECO:0000256" key="3">
    <source>
        <dbReference type="ARBA" id="ARBA00022737"/>
    </source>
</evidence>
<proteinExistence type="inferred from homology"/>
<dbReference type="PANTHER" id="PTHR15081">
    <property type="entry name" value="NUCLEAR AUTOANTIGENIC SPERM PROTEIN NASP -RELATED"/>
    <property type="match status" value="1"/>
</dbReference>
<evidence type="ECO:0000256" key="4">
    <source>
        <dbReference type="ARBA" id="ARBA00022803"/>
    </source>
</evidence>
<name>A0AAD2FYU1_9STRA</name>
<dbReference type="GO" id="GO:0006335">
    <property type="term" value="P:DNA replication-dependent chromatin assembly"/>
    <property type="evidence" value="ECO:0007669"/>
    <property type="project" value="TreeGrafter"/>
</dbReference>
<evidence type="ECO:0000256" key="6">
    <source>
        <dbReference type="SAM" id="Coils"/>
    </source>
</evidence>
<evidence type="ECO:0008006" key="10">
    <source>
        <dbReference type="Google" id="ProtNLM"/>
    </source>
</evidence>
<protein>
    <recommendedName>
        <fullName evidence="10">Tetratricopeptide SHNi-TPR domain-containing protein</fullName>
    </recommendedName>
</protein>
<evidence type="ECO:0000256" key="5">
    <source>
        <dbReference type="ARBA" id="ARBA00023242"/>
    </source>
</evidence>
<comment type="similarity">
    <text evidence="2">Belongs to the NASP family.</text>
</comment>
<dbReference type="Gene3D" id="1.25.40.10">
    <property type="entry name" value="Tetratricopeptide repeat domain"/>
    <property type="match status" value="1"/>
</dbReference>
<feature type="compositionally biased region" description="Basic and acidic residues" evidence="7">
    <location>
        <begin position="391"/>
        <end position="407"/>
    </location>
</feature>